<evidence type="ECO:0000256" key="1">
    <source>
        <dbReference type="PROSITE-ProRule" id="PRU00169"/>
    </source>
</evidence>
<dbReference type="SUPFAM" id="SSF52172">
    <property type="entry name" value="CheY-like"/>
    <property type="match status" value="1"/>
</dbReference>
<accession>A0A2P5TR63</accession>
<keyword evidence="1" id="KW-0597">Phosphoprotein</keyword>
<dbReference type="InterPro" id="IPR011006">
    <property type="entry name" value="CheY-like_superfamily"/>
</dbReference>
<dbReference type="InterPro" id="IPR050706">
    <property type="entry name" value="Cyclic-di-GMP_PDE-like"/>
</dbReference>
<dbReference type="SMART" id="SM00448">
    <property type="entry name" value="REC"/>
    <property type="match status" value="1"/>
</dbReference>
<proteinExistence type="predicted"/>
<dbReference type="SMART" id="SM00052">
    <property type="entry name" value="EAL"/>
    <property type="match status" value="1"/>
</dbReference>
<dbReference type="AlphaFoldDB" id="A0A2P5TR63"/>
<dbReference type="Gene3D" id="3.20.20.450">
    <property type="entry name" value="EAL domain"/>
    <property type="match status" value="1"/>
</dbReference>
<gene>
    <name evidence="4" type="ORF">UN63_01995</name>
</gene>
<dbReference type="GO" id="GO:0071111">
    <property type="term" value="F:cyclic-guanylate-specific phosphodiesterase activity"/>
    <property type="evidence" value="ECO:0007669"/>
    <property type="project" value="InterPro"/>
</dbReference>
<dbReference type="InterPro" id="IPR035919">
    <property type="entry name" value="EAL_sf"/>
</dbReference>
<evidence type="ECO:0008006" key="6">
    <source>
        <dbReference type="Google" id="ProtNLM"/>
    </source>
</evidence>
<dbReference type="InterPro" id="IPR001789">
    <property type="entry name" value="Sig_transdc_resp-reg_receiver"/>
</dbReference>
<keyword evidence="5" id="KW-1185">Reference proteome</keyword>
<dbReference type="Pfam" id="PF00072">
    <property type="entry name" value="Response_reg"/>
    <property type="match status" value="1"/>
</dbReference>
<dbReference type="PANTHER" id="PTHR33121">
    <property type="entry name" value="CYCLIC DI-GMP PHOSPHODIESTERASE PDEF"/>
    <property type="match status" value="1"/>
</dbReference>
<evidence type="ECO:0000313" key="5">
    <source>
        <dbReference type="Proteomes" id="UP000242231"/>
    </source>
</evidence>
<dbReference type="OrthoDB" id="9812358at2"/>
<comment type="caution">
    <text evidence="4">The sequence shown here is derived from an EMBL/GenBank/DDBJ whole genome shotgun (WGS) entry which is preliminary data.</text>
</comment>
<dbReference type="PANTHER" id="PTHR33121:SF79">
    <property type="entry name" value="CYCLIC DI-GMP PHOSPHODIESTERASE PDED-RELATED"/>
    <property type="match status" value="1"/>
</dbReference>
<dbReference type="Pfam" id="PF00563">
    <property type="entry name" value="EAL"/>
    <property type="match status" value="1"/>
</dbReference>
<protein>
    <recommendedName>
        <fullName evidence="6">Diguanylate phosphodiesterase</fullName>
    </recommendedName>
</protein>
<dbReference type="CDD" id="cd01948">
    <property type="entry name" value="EAL"/>
    <property type="match status" value="1"/>
</dbReference>
<dbReference type="RefSeq" id="WP_104485115.1">
    <property type="nucleotide sequence ID" value="NZ_BMYB01000006.1"/>
</dbReference>
<dbReference type="EMBL" id="MPZM01000002">
    <property type="protein sequence ID" value="PPL18304.1"/>
    <property type="molecule type" value="Genomic_DNA"/>
</dbReference>
<feature type="domain" description="EAL" evidence="3">
    <location>
        <begin position="136"/>
        <end position="390"/>
    </location>
</feature>
<dbReference type="PROSITE" id="PS50110">
    <property type="entry name" value="RESPONSE_REGULATORY"/>
    <property type="match status" value="1"/>
</dbReference>
<organism evidence="4 5">
    <name type="scientific">Oceanisphaera arctica</name>
    <dbReference type="NCBI Taxonomy" id="641510"/>
    <lineage>
        <taxon>Bacteria</taxon>
        <taxon>Pseudomonadati</taxon>
        <taxon>Pseudomonadota</taxon>
        <taxon>Gammaproteobacteria</taxon>
        <taxon>Aeromonadales</taxon>
        <taxon>Aeromonadaceae</taxon>
        <taxon>Oceanisphaera</taxon>
    </lineage>
</organism>
<feature type="modified residue" description="4-aspartylphosphate" evidence="1">
    <location>
        <position position="54"/>
    </location>
</feature>
<dbReference type="Proteomes" id="UP000242231">
    <property type="component" value="Unassembled WGS sequence"/>
</dbReference>
<evidence type="ECO:0000259" key="3">
    <source>
        <dbReference type="PROSITE" id="PS50883"/>
    </source>
</evidence>
<dbReference type="Gene3D" id="3.40.50.2300">
    <property type="match status" value="1"/>
</dbReference>
<reference evidence="5" key="1">
    <citation type="submission" date="2016-11" db="EMBL/GenBank/DDBJ databases">
        <authorList>
            <person name="Sisinthy S."/>
            <person name="Ara S."/>
            <person name="Gundlapally S.R."/>
        </authorList>
    </citation>
    <scope>NUCLEOTIDE SEQUENCE [LARGE SCALE GENOMIC DNA]</scope>
    <source>
        <strain evidence="5">V1-41</strain>
    </source>
</reference>
<sequence>MKILVIDDDPFILKVLTRQLTLASSKEIIACSSAEQALNLLEQDGGAIGLVILDLQMPQMDGIECVRHLAHLGYQGRVLLLSGEDERILSTAQSLARAHGLNVLDAVKKPISFERLCQVLAQGQAAPLLPKGSHGGLCDPADLARGIASGELINHYQPKVVLANGAVDGVEALVRWQHPRQGIIYPDQFISVAEQHGMIEELSRCVMRQALSDARFWRQHGLSLNIAINVTMNNISSLLFPEFVTQMAMETGMPLDHLVLEVTESQLMAEPLKALDSVARLRLKRIGLSIDDFGTGYSSLAQLRDFPFNELKIDRSFVHQASRDPTRKAIFDSTLAMAEQLGMSTVAEGVEDAEDWDYLQKLGRCHLAQGYFIARPMPAEKIVDWLQQWHHRLEGLIAPRKK</sequence>
<feature type="domain" description="Response regulatory" evidence="2">
    <location>
        <begin position="2"/>
        <end position="124"/>
    </location>
</feature>
<dbReference type="InterPro" id="IPR001633">
    <property type="entry name" value="EAL_dom"/>
</dbReference>
<dbReference type="PROSITE" id="PS50883">
    <property type="entry name" value="EAL"/>
    <property type="match status" value="1"/>
</dbReference>
<evidence type="ECO:0000259" key="2">
    <source>
        <dbReference type="PROSITE" id="PS50110"/>
    </source>
</evidence>
<dbReference type="GO" id="GO:0000160">
    <property type="term" value="P:phosphorelay signal transduction system"/>
    <property type="evidence" value="ECO:0007669"/>
    <property type="project" value="InterPro"/>
</dbReference>
<evidence type="ECO:0000313" key="4">
    <source>
        <dbReference type="EMBL" id="PPL18304.1"/>
    </source>
</evidence>
<name>A0A2P5TR63_9GAMM</name>
<dbReference type="SUPFAM" id="SSF141868">
    <property type="entry name" value="EAL domain-like"/>
    <property type="match status" value="1"/>
</dbReference>